<organism evidence="1 2">
    <name type="scientific">Romboutsia faecis</name>
    <dbReference type="NCBI Taxonomy" id="2764597"/>
    <lineage>
        <taxon>Bacteria</taxon>
        <taxon>Bacillati</taxon>
        <taxon>Bacillota</taxon>
        <taxon>Clostridia</taxon>
        <taxon>Peptostreptococcales</taxon>
        <taxon>Peptostreptococcaceae</taxon>
        <taxon>Romboutsia</taxon>
    </lineage>
</organism>
<comment type="caution">
    <text evidence="1">The sequence shown here is derived from an EMBL/GenBank/DDBJ whole genome shotgun (WGS) entry which is preliminary data.</text>
</comment>
<accession>A0ABR7JJY7</accession>
<gene>
    <name evidence="1" type="ORF">H8923_00115</name>
</gene>
<proteinExistence type="predicted"/>
<name>A0ABR7JJY7_9FIRM</name>
<dbReference type="Proteomes" id="UP000609849">
    <property type="component" value="Unassembled WGS sequence"/>
</dbReference>
<dbReference type="EMBL" id="JACRWE010000001">
    <property type="protein sequence ID" value="MBC5995150.1"/>
    <property type="molecule type" value="Genomic_DNA"/>
</dbReference>
<evidence type="ECO:0000313" key="2">
    <source>
        <dbReference type="Proteomes" id="UP000609849"/>
    </source>
</evidence>
<sequence>MSNKTSEKKIPSFSIVETIIINPKINGNTVRLQFELRENKEITVIGGIDSITNFFELDIVEKIDNGYKLGIRKVDDIKRNPKSYKYFINVCNYKKEVVYSLKKHFRLPQEETLYFYRPDIFLMNEKETIEFVKKRKHYNNFNKFMRNTIKRQQLLHRMLNIPYKLNYNIITLLKVKVI</sequence>
<reference evidence="1 2" key="1">
    <citation type="submission" date="2020-08" db="EMBL/GenBank/DDBJ databases">
        <authorList>
            <person name="Liu C."/>
            <person name="Sun Q."/>
        </authorList>
    </citation>
    <scope>NUCLEOTIDE SEQUENCE [LARGE SCALE GENOMIC DNA]</scope>
    <source>
        <strain evidence="1 2">NSJ-18</strain>
    </source>
</reference>
<evidence type="ECO:0000313" key="1">
    <source>
        <dbReference type="EMBL" id="MBC5995150.1"/>
    </source>
</evidence>
<keyword evidence="2" id="KW-1185">Reference proteome</keyword>
<protein>
    <submittedName>
        <fullName evidence="1">Uncharacterized protein</fullName>
    </submittedName>
</protein>
<dbReference type="RefSeq" id="WP_153973027.1">
    <property type="nucleotide sequence ID" value="NZ_JACRWE010000001.1"/>
</dbReference>